<evidence type="ECO:0000256" key="3">
    <source>
        <dbReference type="ARBA" id="ARBA00022448"/>
    </source>
</evidence>
<dbReference type="NCBIfam" id="TIGR00932">
    <property type="entry name" value="2a37"/>
    <property type="match status" value="1"/>
</dbReference>
<evidence type="ECO:0000256" key="1">
    <source>
        <dbReference type="ARBA" id="ARBA00004141"/>
    </source>
</evidence>
<evidence type="ECO:0000256" key="8">
    <source>
        <dbReference type="ARBA" id="ARBA00023065"/>
    </source>
</evidence>
<keyword evidence="3" id="KW-0813">Transport</keyword>
<accession>A0ABU8FLB8</accession>
<evidence type="ECO:0000256" key="10">
    <source>
        <dbReference type="ARBA" id="ARBA00023201"/>
    </source>
</evidence>
<dbReference type="PANTHER" id="PTHR43562">
    <property type="entry name" value="NAPA-TYPE SODIUM/HYDROGEN ANTIPORTER"/>
    <property type="match status" value="1"/>
</dbReference>
<keyword evidence="9 11" id="KW-0472">Membrane</keyword>
<name>A0ABU8FLB8_9BACI</name>
<dbReference type="EMBL" id="JBAWSX010000014">
    <property type="protein sequence ID" value="MEI4803487.1"/>
    <property type="molecule type" value="Genomic_DNA"/>
</dbReference>
<evidence type="ECO:0000313" key="14">
    <source>
        <dbReference type="Proteomes" id="UP001372526"/>
    </source>
</evidence>
<proteinExistence type="inferred from homology"/>
<evidence type="ECO:0000256" key="11">
    <source>
        <dbReference type="SAM" id="Phobius"/>
    </source>
</evidence>
<feature type="transmembrane region" description="Helical" evidence="11">
    <location>
        <begin position="296"/>
        <end position="314"/>
    </location>
</feature>
<dbReference type="InterPro" id="IPR006153">
    <property type="entry name" value="Cation/H_exchanger_TM"/>
</dbReference>
<evidence type="ECO:0000256" key="5">
    <source>
        <dbReference type="ARBA" id="ARBA00022692"/>
    </source>
</evidence>
<keyword evidence="10" id="KW-0739">Sodium transport</keyword>
<organism evidence="13 14">
    <name type="scientific">Bacillus bruguierae</name>
    <dbReference type="NCBI Taxonomy" id="3127667"/>
    <lineage>
        <taxon>Bacteria</taxon>
        <taxon>Bacillati</taxon>
        <taxon>Bacillota</taxon>
        <taxon>Bacilli</taxon>
        <taxon>Bacillales</taxon>
        <taxon>Bacillaceae</taxon>
        <taxon>Bacillus</taxon>
    </lineage>
</organism>
<keyword evidence="5 11" id="KW-0812">Transmembrane</keyword>
<dbReference type="Proteomes" id="UP001372526">
    <property type="component" value="Unassembled WGS sequence"/>
</dbReference>
<dbReference type="PANTHER" id="PTHR43562:SF3">
    <property type="entry name" value="SODIUM ION_PROTON EXCHANGER (EUROFUNG)"/>
    <property type="match status" value="1"/>
</dbReference>
<dbReference type="InterPro" id="IPR004771">
    <property type="entry name" value="K/H_exchanger"/>
</dbReference>
<dbReference type="InterPro" id="IPR038770">
    <property type="entry name" value="Na+/solute_symporter_sf"/>
</dbReference>
<protein>
    <submittedName>
        <fullName evidence="13">Cation:proton antiporter</fullName>
    </submittedName>
</protein>
<keyword evidence="14" id="KW-1185">Reference proteome</keyword>
<feature type="transmembrane region" description="Helical" evidence="11">
    <location>
        <begin position="272"/>
        <end position="290"/>
    </location>
</feature>
<feature type="transmembrane region" description="Helical" evidence="11">
    <location>
        <begin position="360"/>
        <end position="379"/>
    </location>
</feature>
<comment type="similarity">
    <text evidence="2">Belongs to the monovalent cation:proton antiporter 2 (CPA2) transporter (TC 2.A.37) family.</text>
</comment>
<feature type="transmembrane region" description="Helical" evidence="11">
    <location>
        <begin position="153"/>
        <end position="178"/>
    </location>
</feature>
<keyword evidence="6 11" id="KW-1133">Transmembrane helix</keyword>
<keyword evidence="4" id="KW-0050">Antiport</keyword>
<dbReference type="Pfam" id="PF00999">
    <property type="entry name" value="Na_H_Exchanger"/>
    <property type="match status" value="1"/>
</dbReference>
<keyword evidence="8" id="KW-0406">Ion transport</keyword>
<feature type="transmembrane region" description="Helical" evidence="11">
    <location>
        <begin position="12"/>
        <end position="31"/>
    </location>
</feature>
<evidence type="ECO:0000256" key="2">
    <source>
        <dbReference type="ARBA" id="ARBA00005551"/>
    </source>
</evidence>
<keyword evidence="7" id="KW-0915">Sodium</keyword>
<sequence>MHFYVGEDIMLFYFELVVILLCTKLAGDISVRLGQPSVLGKLIIGIVIGPAMLGIINSSELIDELSEIGVLLLMFMAGLETDLEELSRNLTSSFAVAIGGIIFPFVGGYVGGLLFGMVQAHAIFLGLLLCATSVSISVQTLRDLGKMNTRESITILGAAVFDDVIVVILLAFVMSFLGAQYVNITIVIAKKIIFFITIFLISWKAVPFIMKILSPLRVSESLISAALIICFSFAYYSEMMGIAGIIGAFAAGIAISQTTYKHEVEHKIEPIAYAIFVPIFFVSIGMEITFQGLGNQIWFIIIMTVIAILTKLIGSGLGARLTGFDLRSSISIGAGMVSRGEVALIIASNGLTANLLAKESFTSIVIVVILTTIITPPLLKKYFV</sequence>
<evidence type="ECO:0000313" key="13">
    <source>
        <dbReference type="EMBL" id="MEI4803487.1"/>
    </source>
</evidence>
<evidence type="ECO:0000256" key="6">
    <source>
        <dbReference type="ARBA" id="ARBA00022989"/>
    </source>
</evidence>
<feature type="transmembrane region" description="Helical" evidence="11">
    <location>
        <begin position="184"/>
        <end position="206"/>
    </location>
</feature>
<evidence type="ECO:0000256" key="4">
    <source>
        <dbReference type="ARBA" id="ARBA00022449"/>
    </source>
</evidence>
<feature type="transmembrane region" description="Helical" evidence="11">
    <location>
        <begin position="95"/>
        <end position="116"/>
    </location>
</feature>
<gene>
    <name evidence="13" type="ORF">WAZ07_19880</name>
</gene>
<comment type="caution">
    <text evidence="13">The sequence shown here is derived from an EMBL/GenBank/DDBJ whole genome shotgun (WGS) entry which is preliminary data.</text>
</comment>
<feature type="transmembrane region" description="Helical" evidence="11">
    <location>
        <begin position="38"/>
        <end position="59"/>
    </location>
</feature>
<evidence type="ECO:0000256" key="7">
    <source>
        <dbReference type="ARBA" id="ARBA00023053"/>
    </source>
</evidence>
<comment type="subcellular location">
    <subcellularLocation>
        <location evidence="1">Membrane</location>
        <topology evidence="1">Multi-pass membrane protein</topology>
    </subcellularLocation>
</comment>
<evidence type="ECO:0000256" key="9">
    <source>
        <dbReference type="ARBA" id="ARBA00023136"/>
    </source>
</evidence>
<reference evidence="13 14" key="1">
    <citation type="submission" date="2024-01" db="EMBL/GenBank/DDBJ databases">
        <title>Seven novel Bacillus-like species.</title>
        <authorList>
            <person name="Liu G."/>
        </authorList>
    </citation>
    <scope>NUCLEOTIDE SEQUENCE [LARGE SCALE GENOMIC DNA]</scope>
    <source>
        <strain evidence="13 14">FJAT-51639</strain>
    </source>
</reference>
<feature type="transmembrane region" description="Helical" evidence="11">
    <location>
        <begin position="122"/>
        <end position="141"/>
    </location>
</feature>
<feature type="domain" description="Cation/H+ exchanger transmembrane" evidence="12">
    <location>
        <begin position="19"/>
        <end position="380"/>
    </location>
</feature>
<evidence type="ECO:0000259" key="12">
    <source>
        <dbReference type="Pfam" id="PF00999"/>
    </source>
</evidence>
<dbReference type="RefSeq" id="WP_336473821.1">
    <property type="nucleotide sequence ID" value="NZ_JBAWSX010000014.1"/>
</dbReference>
<dbReference type="Gene3D" id="1.20.1530.20">
    <property type="match status" value="1"/>
</dbReference>